<dbReference type="OrthoDB" id="6434522at2759"/>
<name>A0A226CZ79_FOLCA</name>
<dbReference type="SMART" id="SM00225">
    <property type="entry name" value="BTB"/>
    <property type="match status" value="1"/>
</dbReference>
<dbReference type="PANTHER" id="PTHR46672:SF8">
    <property type="entry name" value="BTB DOMAIN-CONTAINING PROTEIN"/>
    <property type="match status" value="1"/>
</dbReference>
<dbReference type="AlphaFoldDB" id="A0A226CZ79"/>
<sequence>MARGASPFPRGIPIYTSLRRESGLKVTCHRTAILAMLESGAGSDVTLKTRDNQEIPAHRVLLSMQNTVFAAMFPTDMTEKREGVVTLPDISSGGLKILLKFLYTGELDDKWGYFYDEIVNALTLVKLSCLKLGKWWQAFQTRRIARYENCKEED</sequence>
<dbReference type="Gene3D" id="3.30.710.10">
    <property type="entry name" value="Potassium Channel Kv1.1, Chain A"/>
    <property type="match status" value="1"/>
</dbReference>
<dbReference type="EMBL" id="LNIX01000053">
    <property type="protein sequence ID" value="OXA37711.1"/>
    <property type="molecule type" value="Genomic_DNA"/>
</dbReference>
<gene>
    <name evidence="2" type="ORF">Fcan01_27522</name>
</gene>
<feature type="domain" description="BTB" evidence="1">
    <location>
        <begin position="43"/>
        <end position="108"/>
    </location>
</feature>
<dbReference type="STRING" id="158441.A0A226CZ79"/>
<dbReference type="InterPro" id="IPR011333">
    <property type="entry name" value="SKP1/BTB/POZ_sf"/>
</dbReference>
<evidence type="ECO:0000313" key="2">
    <source>
        <dbReference type="EMBL" id="OXA37711.1"/>
    </source>
</evidence>
<evidence type="ECO:0000259" key="1">
    <source>
        <dbReference type="PROSITE" id="PS50097"/>
    </source>
</evidence>
<dbReference type="PANTHER" id="PTHR46672">
    <property type="entry name" value="OS08G0495500 PROTEIN-RELATED"/>
    <property type="match status" value="1"/>
</dbReference>
<reference evidence="2 3" key="1">
    <citation type="submission" date="2015-12" db="EMBL/GenBank/DDBJ databases">
        <title>The genome of Folsomia candida.</title>
        <authorList>
            <person name="Faddeeva A."/>
            <person name="Derks M.F."/>
            <person name="Anvar Y."/>
            <person name="Smit S."/>
            <person name="Van Straalen N."/>
            <person name="Roelofs D."/>
        </authorList>
    </citation>
    <scope>NUCLEOTIDE SEQUENCE [LARGE SCALE GENOMIC DNA]</scope>
    <source>
        <strain evidence="2 3">VU population</strain>
        <tissue evidence="2">Whole body</tissue>
    </source>
</reference>
<dbReference type="PROSITE" id="PS50097">
    <property type="entry name" value="BTB"/>
    <property type="match status" value="1"/>
</dbReference>
<organism evidence="2 3">
    <name type="scientific">Folsomia candida</name>
    <name type="common">Springtail</name>
    <dbReference type="NCBI Taxonomy" id="158441"/>
    <lineage>
        <taxon>Eukaryota</taxon>
        <taxon>Metazoa</taxon>
        <taxon>Ecdysozoa</taxon>
        <taxon>Arthropoda</taxon>
        <taxon>Hexapoda</taxon>
        <taxon>Collembola</taxon>
        <taxon>Entomobryomorpha</taxon>
        <taxon>Isotomoidea</taxon>
        <taxon>Isotomidae</taxon>
        <taxon>Proisotominae</taxon>
        <taxon>Folsomia</taxon>
    </lineage>
</organism>
<proteinExistence type="predicted"/>
<dbReference type="SUPFAM" id="SSF54695">
    <property type="entry name" value="POZ domain"/>
    <property type="match status" value="1"/>
</dbReference>
<keyword evidence="3" id="KW-1185">Reference proteome</keyword>
<protein>
    <submittedName>
        <fullName evidence="2">Kelch-like protein 15</fullName>
    </submittedName>
</protein>
<comment type="caution">
    <text evidence="2">The sequence shown here is derived from an EMBL/GenBank/DDBJ whole genome shotgun (WGS) entry which is preliminary data.</text>
</comment>
<dbReference type="CDD" id="cd18186">
    <property type="entry name" value="BTB_POZ_ZBTB_KLHL-like"/>
    <property type="match status" value="1"/>
</dbReference>
<dbReference type="Proteomes" id="UP000198287">
    <property type="component" value="Unassembled WGS sequence"/>
</dbReference>
<accession>A0A226CZ79</accession>
<dbReference type="InterPro" id="IPR000210">
    <property type="entry name" value="BTB/POZ_dom"/>
</dbReference>
<dbReference type="Pfam" id="PF00651">
    <property type="entry name" value="BTB"/>
    <property type="match status" value="1"/>
</dbReference>
<dbReference type="InterPro" id="IPR044714">
    <property type="entry name" value="AtSIBP1-like"/>
</dbReference>
<evidence type="ECO:0000313" key="3">
    <source>
        <dbReference type="Proteomes" id="UP000198287"/>
    </source>
</evidence>